<keyword evidence="3" id="KW-0053">Apoptosis</keyword>
<dbReference type="Pfam" id="PF00656">
    <property type="entry name" value="Peptidase_C14"/>
    <property type="match status" value="2"/>
</dbReference>
<keyword evidence="4" id="KW-0378">Hydrolase</keyword>
<comment type="similarity">
    <text evidence="1 7">Belongs to the peptidase C14A family.</text>
</comment>
<dbReference type="InterPro" id="IPR029030">
    <property type="entry name" value="Caspase-like_dom_sf"/>
</dbReference>
<reference evidence="11" key="1">
    <citation type="submission" date="2020-11" db="EMBL/GenBank/DDBJ databases">
        <authorList>
            <person name="Tran Van P."/>
        </authorList>
    </citation>
    <scope>NUCLEOTIDE SEQUENCE</scope>
</reference>
<dbReference type="PANTHER" id="PTHR47901:SF8">
    <property type="entry name" value="CASPASE-3"/>
    <property type="match status" value="1"/>
</dbReference>
<dbReference type="InterPro" id="IPR001315">
    <property type="entry name" value="CARD"/>
</dbReference>
<feature type="domain" description="Caspase family p10" evidence="8">
    <location>
        <begin position="517"/>
        <end position="597"/>
    </location>
</feature>
<keyword evidence="2" id="KW-0645">Protease</keyword>
<feature type="domain" description="CARD" evidence="10">
    <location>
        <begin position="1"/>
        <end position="136"/>
    </location>
</feature>
<dbReference type="GO" id="GO:0004197">
    <property type="term" value="F:cysteine-type endopeptidase activity"/>
    <property type="evidence" value="ECO:0007669"/>
    <property type="project" value="InterPro"/>
</dbReference>
<dbReference type="PROSITE" id="PS50208">
    <property type="entry name" value="CASPASE_P20"/>
    <property type="match status" value="1"/>
</dbReference>
<evidence type="ECO:0000259" key="9">
    <source>
        <dbReference type="PROSITE" id="PS50208"/>
    </source>
</evidence>
<dbReference type="Gene3D" id="3.40.50.1460">
    <property type="match status" value="2"/>
</dbReference>
<sequence length="608" mass="69664">MLLNMEEEDRKAITHSLVLLVQLTDLDNVVPKLVEKGVFSQRMVQKYTNPNIKDYLDRRDSANPPFDLNCLLYGVSYERDGPLGLYSELDTNRPLSQRKRELYLDIQLRGPRAFDKLLETLSETNHLLLAQVLRAEPRVMAEHGEETSHHVGVHPMFLPQYLGADPLYIDKLHNMVLEENNYFSMGTEPLSVKVKLGAKRMDYPCKKDIQVYPMGSRPKGHFLIINNVKFWDDSQTERKGGEVDEHNLVSLFGQLGYQVHTYRNLSLQVMFGQLGYEVHTYRNLSLQVMFGPGLRGPHLQESLAPGNVRARATKSTLTGISRSRSNCPLIYSPQWSHGLRHNSCDIKTVNDEIREMKKRIVEFAQMQSHENVDSCVVSILSHGEADGDVRATYIITADGEKLSTEWVIEQFKNQNCPLLVDRPKIFLFQNCRHPDYSSPMTSLVLTDNPQLRADGFEKLPGKIMYPYAEPYDLVHTYRSDARIGSRGTETDYGMKLTGGGRTQFDGIPNKRVRSSYSDMLIAHSTLPGYTSNRDIYRGTWFVQAICKIFMEHAHDTDVEDMLKMVDQKLANSASEVHSMQTSCYENRGFRRKFYFNPGIYSDTEQHQL</sequence>
<dbReference type="PROSITE" id="PS50209">
    <property type="entry name" value="CARD"/>
    <property type="match status" value="1"/>
</dbReference>
<dbReference type="InterPro" id="IPR001309">
    <property type="entry name" value="Pept_C14_p20"/>
</dbReference>
<dbReference type="GO" id="GO:0006915">
    <property type="term" value="P:apoptotic process"/>
    <property type="evidence" value="ECO:0007669"/>
    <property type="project" value="UniProtKB-KW"/>
</dbReference>
<dbReference type="PANTHER" id="PTHR47901">
    <property type="entry name" value="CASPASE RECRUITMENT DOMAIN-CONTAINING PROTEIN 18"/>
    <property type="match status" value="1"/>
</dbReference>
<evidence type="ECO:0000256" key="2">
    <source>
        <dbReference type="ARBA" id="ARBA00022670"/>
    </source>
</evidence>
<evidence type="ECO:0000259" key="10">
    <source>
        <dbReference type="PROSITE" id="PS50209"/>
    </source>
</evidence>
<dbReference type="InterPro" id="IPR002138">
    <property type="entry name" value="Pept_C14_p10"/>
</dbReference>
<dbReference type="InterPro" id="IPR011600">
    <property type="entry name" value="Pept_C14_caspase"/>
</dbReference>
<dbReference type="EMBL" id="OA571614">
    <property type="protein sequence ID" value="CAD7204076.1"/>
    <property type="molecule type" value="Genomic_DNA"/>
</dbReference>
<dbReference type="Gene3D" id="1.10.533.10">
    <property type="entry name" value="Death Domain, Fas"/>
    <property type="match status" value="1"/>
</dbReference>
<feature type="domain" description="Caspase family p20" evidence="9">
    <location>
        <begin position="218"/>
        <end position="435"/>
    </location>
</feature>
<evidence type="ECO:0000256" key="4">
    <source>
        <dbReference type="ARBA" id="ARBA00022801"/>
    </source>
</evidence>
<protein>
    <submittedName>
        <fullName evidence="11">Uncharacterized protein</fullName>
    </submittedName>
</protein>
<dbReference type="GO" id="GO:0006508">
    <property type="term" value="P:proteolysis"/>
    <property type="evidence" value="ECO:0007669"/>
    <property type="project" value="UniProtKB-KW"/>
</dbReference>
<evidence type="ECO:0000256" key="1">
    <source>
        <dbReference type="ARBA" id="ARBA00010134"/>
    </source>
</evidence>
<evidence type="ECO:0000313" key="11">
    <source>
        <dbReference type="EMBL" id="CAD7204076.1"/>
    </source>
</evidence>
<gene>
    <name evidence="11" type="ORF">TDIB3V08_LOCUS10238</name>
</gene>
<proteinExistence type="inferred from homology"/>
<dbReference type="InterPro" id="IPR015917">
    <property type="entry name" value="Pept_C14A"/>
</dbReference>
<dbReference type="AlphaFoldDB" id="A0A7R8ZC43"/>
<evidence type="ECO:0000256" key="7">
    <source>
        <dbReference type="RuleBase" id="RU003971"/>
    </source>
</evidence>
<keyword evidence="5" id="KW-0788">Thiol protease</keyword>
<evidence type="ECO:0000256" key="6">
    <source>
        <dbReference type="ARBA" id="ARBA00023145"/>
    </source>
</evidence>
<dbReference type="GO" id="GO:0042981">
    <property type="term" value="P:regulation of apoptotic process"/>
    <property type="evidence" value="ECO:0007669"/>
    <property type="project" value="InterPro"/>
</dbReference>
<dbReference type="SUPFAM" id="SSF52129">
    <property type="entry name" value="Caspase-like"/>
    <property type="match status" value="2"/>
</dbReference>
<dbReference type="PROSITE" id="PS01121">
    <property type="entry name" value="CASPASE_HIS"/>
    <property type="match status" value="1"/>
</dbReference>
<evidence type="ECO:0000256" key="5">
    <source>
        <dbReference type="ARBA" id="ARBA00022807"/>
    </source>
</evidence>
<keyword evidence="6" id="KW-0865">Zymogen</keyword>
<dbReference type="InterPro" id="IPR016129">
    <property type="entry name" value="Caspase_his_AS"/>
</dbReference>
<accession>A0A7R8ZC43</accession>
<dbReference type="SMART" id="SM00115">
    <property type="entry name" value="CASc"/>
    <property type="match status" value="1"/>
</dbReference>
<name>A0A7R8ZC43_TIMDO</name>
<organism evidence="11">
    <name type="scientific">Timema douglasi</name>
    <name type="common">Walking stick</name>
    <dbReference type="NCBI Taxonomy" id="61478"/>
    <lineage>
        <taxon>Eukaryota</taxon>
        <taxon>Metazoa</taxon>
        <taxon>Ecdysozoa</taxon>
        <taxon>Arthropoda</taxon>
        <taxon>Hexapoda</taxon>
        <taxon>Insecta</taxon>
        <taxon>Pterygota</taxon>
        <taxon>Neoptera</taxon>
        <taxon>Polyneoptera</taxon>
        <taxon>Phasmatodea</taxon>
        <taxon>Timematodea</taxon>
        <taxon>Timematoidea</taxon>
        <taxon>Timematidae</taxon>
        <taxon>Timema</taxon>
    </lineage>
</organism>
<dbReference type="CDD" id="cd01671">
    <property type="entry name" value="CARD"/>
    <property type="match status" value="1"/>
</dbReference>
<dbReference type="PRINTS" id="PR00376">
    <property type="entry name" value="IL1BCENZYME"/>
</dbReference>
<dbReference type="PROSITE" id="PS50207">
    <property type="entry name" value="CASPASE_P10"/>
    <property type="match status" value="1"/>
</dbReference>
<evidence type="ECO:0000256" key="3">
    <source>
        <dbReference type="ARBA" id="ARBA00022703"/>
    </source>
</evidence>
<evidence type="ECO:0000259" key="8">
    <source>
        <dbReference type="PROSITE" id="PS50207"/>
    </source>
</evidence>
<dbReference type="InterPro" id="IPR011029">
    <property type="entry name" value="DEATH-like_dom_sf"/>
</dbReference>
<dbReference type="InterPro" id="IPR002398">
    <property type="entry name" value="Pept_C14"/>
</dbReference>